<comment type="caution">
    <text evidence="8">The sequence shown here is derived from an EMBL/GenBank/DDBJ whole genome shotgun (WGS) entry which is preliminary data.</text>
</comment>
<evidence type="ECO:0000256" key="1">
    <source>
        <dbReference type="ARBA" id="ARBA00012797"/>
    </source>
</evidence>
<protein>
    <recommendedName>
        <fullName evidence="1">tRNA (guanine(9)-N(1))-methyltransferase</fullName>
        <ecNumber evidence="1">2.1.1.221</ecNumber>
    </recommendedName>
</protein>
<sequence>MLPGLEGQWTVEQLVDLELQKDPRFTQVRRSALPPEFWEARRRARNRERTLRNYQRRRRKGDAQREEDAARKAGLTPEQAAAYEAQHEAAREAAKAAAAAQRAAVDEAMASGLRIAIDCSLSADASDREVRSLCKQLQECAAANKRARRPVSLQFAGFAGAVRSFAVQGMHADRWPAAVGHEAPLAELFPAKDLVVLSPDAEEVLEELEEGKVYVIGGLVDRTVRKGASLGLAQRCGARAVRLPIAEHLGTAALGSSKGVLNVNDVFNALLAVHAGDSWHVALDAAIPRRFRQDAGDQQGQQQAAEQKGAAQPELRQEQQQDQQQGLVAAEAAAAEAAEGLRTESPQAARQQRRPAPTPCGCCCS</sequence>
<evidence type="ECO:0000256" key="2">
    <source>
        <dbReference type="ARBA" id="ARBA00022603"/>
    </source>
</evidence>
<evidence type="ECO:0000256" key="6">
    <source>
        <dbReference type="SAM" id="MobiDB-lite"/>
    </source>
</evidence>
<organism evidence="8 9">
    <name type="scientific">Chlorella ohadii</name>
    <dbReference type="NCBI Taxonomy" id="2649997"/>
    <lineage>
        <taxon>Eukaryota</taxon>
        <taxon>Viridiplantae</taxon>
        <taxon>Chlorophyta</taxon>
        <taxon>core chlorophytes</taxon>
        <taxon>Trebouxiophyceae</taxon>
        <taxon>Chlorellales</taxon>
        <taxon>Chlorellaceae</taxon>
        <taxon>Chlorella clade</taxon>
        <taxon>Chlorella</taxon>
    </lineage>
</organism>
<dbReference type="Gene3D" id="3.40.1280.30">
    <property type="match status" value="1"/>
</dbReference>
<feature type="region of interest" description="Disordered" evidence="6">
    <location>
        <begin position="49"/>
        <end position="77"/>
    </location>
</feature>
<feature type="compositionally biased region" description="Basic and acidic residues" evidence="6">
    <location>
        <begin position="61"/>
        <end position="71"/>
    </location>
</feature>
<keyword evidence="3" id="KW-0808">Transferase</keyword>
<dbReference type="AlphaFoldDB" id="A0AAD5DM21"/>
<evidence type="ECO:0000256" key="3">
    <source>
        <dbReference type="ARBA" id="ARBA00022679"/>
    </source>
</evidence>
<keyword evidence="2" id="KW-0489">Methyltransferase</keyword>
<dbReference type="PANTHER" id="PTHR13563:SF13">
    <property type="entry name" value="TRNA METHYLTRANSFERASE 10 HOMOLOG A"/>
    <property type="match status" value="1"/>
</dbReference>
<keyword evidence="4" id="KW-0949">S-adenosyl-L-methionine</keyword>
<dbReference type="GO" id="GO:0000049">
    <property type="term" value="F:tRNA binding"/>
    <property type="evidence" value="ECO:0007669"/>
    <property type="project" value="TreeGrafter"/>
</dbReference>
<reference evidence="8" key="1">
    <citation type="submission" date="2020-11" db="EMBL/GenBank/DDBJ databases">
        <title>Chlorella ohadii genome sequencing and assembly.</title>
        <authorList>
            <person name="Murik O."/>
            <person name="Treves H."/>
            <person name="Kedem I."/>
            <person name="Shotland Y."/>
            <person name="Kaplan A."/>
        </authorList>
    </citation>
    <scope>NUCLEOTIDE SEQUENCE</scope>
    <source>
        <strain evidence="8">1</strain>
    </source>
</reference>
<dbReference type="EMBL" id="JADXDR010000173">
    <property type="protein sequence ID" value="KAI7836849.1"/>
    <property type="molecule type" value="Genomic_DNA"/>
</dbReference>
<dbReference type="GO" id="GO:0005634">
    <property type="term" value="C:nucleus"/>
    <property type="evidence" value="ECO:0007669"/>
    <property type="project" value="TreeGrafter"/>
</dbReference>
<dbReference type="EC" id="2.1.1.221" evidence="1"/>
<dbReference type="GO" id="GO:0002939">
    <property type="term" value="P:tRNA N1-guanine methylation"/>
    <property type="evidence" value="ECO:0007669"/>
    <property type="project" value="TreeGrafter"/>
</dbReference>
<evidence type="ECO:0000256" key="4">
    <source>
        <dbReference type="ARBA" id="ARBA00022691"/>
    </source>
</evidence>
<dbReference type="CDD" id="cd18089">
    <property type="entry name" value="SPOUT_Trm10-like"/>
    <property type="match status" value="1"/>
</dbReference>
<dbReference type="Proteomes" id="UP001205105">
    <property type="component" value="Unassembled WGS sequence"/>
</dbReference>
<dbReference type="PANTHER" id="PTHR13563">
    <property type="entry name" value="TRNA (GUANINE-9-) METHYLTRANSFERASE"/>
    <property type="match status" value="1"/>
</dbReference>
<keyword evidence="9" id="KW-1185">Reference proteome</keyword>
<evidence type="ECO:0000259" key="7">
    <source>
        <dbReference type="PROSITE" id="PS51675"/>
    </source>
</evidence>
<accession>A0AAD5DM21</accession>
<feature type="compositionally biased region" description="Low complexity" evidence="6">
    <location>
        <begin position="296"/>
        <end position="338"/>
    </location>
</feature>
<proteinExistence type="predicted"/>
<comment type="catalytic activity">
    <reaction evidence="5">
        <text>guanosine(9) in tRNA + S-adenosyl-L-methionine = N(1)-methylguanosine(9) in tRNA + S-adenosyl-L-homocysteine + H(+)</text>
        <dbReference type="Rhea" id="RHEA:43156"/>
        <dbReference type="Rhea" id="RHEA-COMP:10367"/>
        <dbReference type="Rhea" id="RHEA-COMP:10368"/>
        <dbReference type="ChEBI" id="CHEBI:15378"/>
        <dbReference type="ChEBI" id="CHEBI:57856"/>
        <dbReference type="ChEBI" id="CHEBI:59789"/>
        <dbReference type="ChEBI" id="CHEBI:73542"/>
        <dbReference type="ChEBI" id="CHEBI:74269"/>
        <dbReference type="EC" id="2.1.1.221"/>
    </reaction>
</comment>
<evidence type="ECO:0000313" key="8">
    <source>
        <dbReference type="EMBL" id="KAI7836849.1"/>
    </source>
</evidence>
<evidence type="ECO:0000313" key="9">
    <source>
        <dbReference type="Proteomes" id="UP001205105"/>
    </source>
</evidence>
<feature type="region of interest" description="Disordered" evidence="6">
    <location>
        <begin position="292"/>
        <end position="365"/>
    </location>
</feature>
<gene>
    <name evidence="8" type="ORF">COHA_009302</name>
</gene>
<dbReference type="GO" id="GO:0052905">
    <property type="term" value="F:tRNA (guanosine(9)-N1)-methyltransferase activity"/>
    <property type="evidence" value="ECO:0007669"/>
    <property type="project" value="UniProtKB-EC"/>
</dbReference>
<dbReference type="PROSITE" id="PS51675">
    <property type="entry name" value="SAM_MT_TRM10"/>
    <property type="match status" value="1"/>
</dbReference>
<feature type="domain" description="SAM-dependent MTase TRM10-type" evidence="7">
    <location>
        <begin position="101"/>
        <end position="294"/>
    </location>
</feature>
<name>A0AAD5DM21_9CHLO</name>
<dbReference type="InterPro" id="IPR038459">
    <property type="entry name" value="MT_TRM10-typ_sf"/>
</dbReference>
<dbReference type="InterPro" id="IPR028564">
    <property type="entry name" value="MT_TRM10-typ"/>
</dbReference>
<dbReference type="InterPro" id="IPR007356">
    <property type="entry name" value="tRNA_m1G_MeTrfase_euk"/>
</dbReference>
<evidence type="ECO:0000256" key="5">
    <source>
        <dbReference type="ARBA" id="ARBA00048434"/>
    </source>
</evidence>